<comment type="caution">
    <text evidence="1">The sequence shown here is derived from an EMBL/GenBank/DDBJ whole genome shotgun (WGS) entry which is preliminary data.</text>
</comment>
<dbReference type="Proteomes" id="UP001386437">
    <property type="component" value="Unassembled WGS sequence"/>
</dbReference>
<name>A0ABU8IRZ2_9BURK</name>
<gene>
    <name evidence="1" type="ORF">H3V53_14650</name>
</gene>
<protein>
    <submittedName>
        <fullName evidence="1">Uncharacterized protein</fullName>
    </submittedName>
</protein>
<dbReference type="RefSeq" id="WP_336598552.1">
    <property type="nucleotide sequence ID" value="NZ_JACFYJ010000020.1"/>
</dbReference>
<dbReference type="EMBL" id="JACFYJ010000020">
    <property type="protein sequence ID" value="MEI5998398.1"/>
    <property type="molecule type" value="Genomic_DNA"/>
</dbReference>
<organism evidence="1 2">
    <name type="scientific">Paraburkholderia bengalensis</name>
    <dbReference type="NCBI Taxonomy" id="2747562"/>
    <lineage>
        <taxon>Bacteria</taxon>
        <taxon>Pseudomonadati</taxon>
        <taxon>Pseudomonadota</taxon>
        <taxon>Betaproteobacteria</taxon>
        <taxon>Burkholderiales</taxon>
        <taxon>Burkholderiaceae</taxon>
        <taxon>Paraburkholderia</taxon>
    </lineage>
</organism>
<evidence type="ECO:0000313" key="1">
    <source>
        <dbReference type="EMBL" id="MEI5998398.1"/>
    </source>
</evidence>
<accession>A0ABU8IRZ2</accession>
<keyword evidence="2" id="KW-1185">Reference proteome</keyword>
<evidence type="ECO:0000313" key="2">
    <source>
        <dbReference type="Proteomes" id="UP001386437"/>
    </source>
</evidence>
<dbReference type="Gene3D" id="1.10.150.610">
    <property type="match status" value="1"/>
</dbReference>
<reference evidence="1 2" key="1">
    <citation type="journal article" date="2022" name="Arch. Microbiol.">
        <title>Paraburkholderia bengalensis sp. nov. isolated from roots of Oryza sativa, IR64.</title>
        <authorList>
            <person name="Nag P."/>
            <person name="Mondal N."/>
            <person name="Sarkar J."/>
            <person name="Das S."/>
        </authorList>
    </citation>
    <scope>NUCLEOTIDE SEQUENCE [LARGE SCALE GENOMIC DNA]</scope>
    <source>
        <strain evidence="1 2">IR64_4_BI</strain>
    </source>
</reference>
<proteinExistence type="predicted"/>
<sequence>MEEVFVSKSSAIARIVMARKALLKDPNETTALTSDETAKRLERLERLLFDVRAGRTRDFTMPTSDGEVRVFVTED</sequence>